<dbReference type="OrthoDB" id="671439at2759"/>
<dbReference type="OMA" id="EPETRTH"/>
<gene>
    <name evidence="2" type="ORF">EUGRSUZ_A01027</name>
</gene>
<comment type="similarity">
    <text evidence="1">Belongs to the plant acyltransferase family.</text>
</comment>
<dbReference type="KEGG" id="egr:104454602"/>
<accession>A0A059DE32</accession>
<organism evidence="2">
    <name type="scientific">Eucalyptus grandis</name>
    <name type="common">Flooded gum</name>
    <dbReference type="NCBI Taxonomy" id="71139"/>
    <lineage>
        <taxon>Eukaryota</taxon>
        <taxon>Viridiplantae</taxon>
        <taxon>Streptophyta</taxon>
        <taxon>Embryophyta</taxon>
        <taxon>Tracheophyta</taxon>
        <taxon>Spermatophyta</taxon>
        <taxon>Magnoliopsida</taxon>
        <taxon>eudicotyledons</taxon>
        <taxon>Gunneridae</taxon>
        <taxon>Pentapetalae</taxon>
        <taxon>rosids</taxon>
        <taxon>malvids</taxon>
        <taxon>Myrtales</taxon>
        <taxon>Myrtaceae</taxon>
        <taxon>Myrtoideae</taxon>
        <taxon>Eucalypteae</taxon>
        <taxon>Eucalyptus</taxon>
    </lineage>
</organism>
<dbReference type="PANTHER" id="PTHR31642">
    <property type="entry name" value="TRICHOTHECENE 3-O-ACETYLTRANSFERASE"/>
    <property type="match status" value="1"/>
</dbReference>
<dbReference type="Gramene" id="KCW88671">
    <property type="protein sequence ID" value="KCW88671"/>
    <property type="gene ID" value="EUGRSUZ_A01027"/>
</dbReference>
<name>A0A059DE32_EUCGR</name>
<protein>
    <recommendedName>
        <fullName evidence="3">Omega-hydroxypalmitate O-feruloyl transferase</fullName>
    </recommendedName>
</protein>
<dbReference type="eggNOG" id="ENOG502QS3E">
    <property type="taxonomic scope" value="Eukaryota"/>
</dbReference>
<dbReference type="STRING" id="71139.A0A059DE32"/>
<dbReference type="GO" id="GO:0016747">
    <property type="term" value="F:acyltransferase activity, transferring groups other than amino-acyl groups"/>
    <property type="evidence" value="ECO:0000318"/>
    <property type="project" value="GO_Central"/>
</dbReference>
<dbReference type="AlphaFoldDB" id="A0A059DE32"/>
<dbReference type="InterPro" id="IPR050317">
    <property type="entry name" value="Plant_Fungal_Acyltransferase"/>
</dbReference>
<evidence type="ECO:0000313" key="2">
    <source>
        <dbReference type="EMBL" id="KCW88671.1"/>
    </source>
</evidence>
<evidence type="ECO:0000256" key="1">
    <source>
        <dbReference type="ARBA" id="ARBA00009861"/>
    </source>
</evidence>
<reference evidence="2" key="1">
    <citation type="submission" date="2013-07" db="EMBL/GenBank/DDBJ databases">
        <title>The genome of Eucalyptus grandis.</title>
        <authorList>
            <person name="Schmutz J."/>
            <person name="Hayes R."/>
            <person name="Myburg A."/>
            <person name="Tuskan G."/>
            <person name="Grattapaglia D."/>
            <person name="Rokhsar D.S."/>
        </authorList>
    </citation>
    <scope>NUCLEOTIDE SEQUENCE</scope>
    <source>
        <tissue evidence="2">Leaf extractions</tissue>
    </source>
</reference>
<dbReference type="PANTHER" id="PTHR31642:SF318">
    <property type="entry name" value="OMEGA-HYDROXYPALMITATE O-FERULOYL TRANSFERASE"/>
    <property type="match status" value="1"/>
</dbReference>
<dbReference type="InterPro" id="IPR023213">
    <property type="entry name" value="CAT-like_dom_sf"/>
</dbReference>
<dbReference type="Pfam" id="PF02458">
    <property type="entry name" value="Transferase"/>
    <property type="match status" value="1"/>
</dbReference>
<dbReference type="InParanoid" id="A0A059DE32"/>
<proteinExistence type="inferred from homology"/>
<dbReference type="EMBL" id="KK198753">
    <property type="protein sequence ID" value="KCW88671.1"/>
    <property type="molecule type" value="Genomic_DNA"/>
</dbReference>
<sequence length="431" mass="47297">MEASMITNGGAVTVKKSQPVLVQPESATPNGFYFLSSLDQAIPITMQAIYCYERSGDNVGDVLKKALAKVLVHYYPLTGRLAPTPEGKLAVACTKRGATFIEAIANCDIKMLGDVRVPKPDISRKLVYTDPSIMDLLEVPLLTAQVTRFRCGGFTQGIAMSHCITDGAGAMTFINSWAQTARGIPITVVPFHDRTILKSRVPPQINYTYKDFVSITDFSDMAMLFKQRPTIYQAFQFDSHKLATLKGMAMSEDNVTRCTSFTALAAHVWRARSQALNMKPRQLTKLRIMVDFRSKFETMALPVGYFGNAMTTVSCLCTASDLVERPISFAVGQIKNAIESVTEDYVRSRIDYEDVYKPQLSSVGTLVVSSWTRLAFDAANFGWGAPAQFGSGGLVEELGLFLPEGEGKKGIVVILGLPISAMKTFQELVKV</sequence>
<dbReference type="Gene3D" id="3.30.559.10">
    <property type="entry name" value="Chloramphenicol acetyltransferase-like domain"/>
    <property type="match status" value="2"/>
</dbReference>
<evidence type="ECO:0008006" key="3">
    <source>
        <dbReference type="Google" id="ProtNLM"/>
    </source>
</evidence>